<keyword evidence="4" id="KW-0804">Transcription</keyword>
<proteinExistence type="inferred from homology"/>
<dbReference type="InterPro" id="IPR009668">
    <property type="entry name" value="RNA_pol-assoc_fac_A49-like"/>
</dbReference>
<keyword evidence="3" id="KW-0240">DNA-directed RNA polymerase</keyword>
<name>A0A2J7ZTW7_9CHLO</name>
<sequence>MAKRQRLAIELPEVGSAALPAVCYLPGVLSSGDGGFGGSSSSSVSEGIQYLAHAKVRSGVSVQLVQASLGDVEYVGRSDGDENMGVQPCCYALGVYRPGESKLQLVSVAGERIFRLDSRLTGLVYAPTGAGADEDATAREMRKLANKRLVDEFGSTRRRRQLTAREAGVVAADRISGGDAVQEMLGGVAAKGQDAGLTKEEMQRRAFAQRTVPPHNPFATTAATAYPLELLLGPSDSGGGEHSGAPASSLIAELNVAQIHRLAEDDEELSKARDKGAVHAYVLTRLGPLRPLKLSEDPATVARAKARARYLALLAALLKVQARPVLAVKEEELEGLARELRLREGLAGLVLERFYVRTSDPLRGVRYERPDAQKQLLLSYILAVAVMAEEGFMDKEQFEELRSSLKMDASKLANAMQQIGCHTKSAKCKVDRDGHIIDVPSFVASLLRQQDPTKPKTLADCFPTIKLAKAKAGGR</sequence>
<evidence type="ECO:0000313" key="6">
    <source>
        <dbReference type="EMBL" id="PNH03717.1"/>
    </source>
</evidence>
<dbReference type="Proteomes" id="UP000236333">
    <property type="component" value="Unassembled WGS sequence"/>
</dbReference>
<dbReference type="OrthoDB" id="532500at2759"/>
<keyword evidence="7" id="KW-1185">Reference proteome</keyword>
<keyword evidence="5" id="KW-0539">Nucleus</keyword>
<dbReference type="GO" id="GO:0003677">
    <property type="term" value="F:DNA binding"/>
    <property type="evidence" value="ECO:0007669"/>
    <property type="project" value="InterPro"/>
</dbReference>
<evidence type="ECO:0000256" key="2">
    <source>
        <dbReference type="ARBA" id="ARBA00009430"/>
    </source>
</evidence>
<comment type="caution">
    <text evidence="6">The sequence shown here is derived from an EMBL/GenBank/DDBJ whole genome shotgun (WGS) entry which is preliminary data.</text>
</comment>
<dbReference type="GO" id="GO:0000428">
    <property type="term" value="C:DNA-directed RNA polymerase complex"/>
    <property type="evidence" value="ECO:0007669"/>
    <property type="project" value="UniProtKB-KW"/>
</dbReference>
<evidence type="ECO:0000256" key="5">
    <source>
        <dbReference type="ARBA" id="ARBA00023242"/>
    </source>
</evidence>
<dbReference type="Pfam" id="PF06870">
    <property type="entry name" value="RNA_pol_I_A49"/>
    <property type="match status" value="1"/>
</dbReference>
<organism evidence="6 7">
    <name type="scientific">Tetrabaena socialis</name>
    <dbReference type="NCBI Taxonomy" id="47790"/>
    <lineage>
        <taxon>Eukaryota</taxon>
        <taxon>Viridiplantae</taxon>
        <taxon>Chlorophyta</taxon>
        <taxon>core chlorophytes</taxon>
        <taxon>Chlorophyceae</taxon>
        <taxon>CS clade</taxon>
        <taxon>Chlamydomonadales</taxon>
        <taxon>Tetrabaenaceae</taxon>
        <taxon>Tetrabaena</taxon>
    </lineage>
</organism>
<dbReference type="AlphaFoldDB" id="A0A2J7ZTW7"/>
<dbReference type="GO" id="GO:0006351">
    <property type="term" value="P:DNA-templated transcription"/>
    <property type="evidence" value="ECO:0007669"/>
    <property type="project" value="InterPro"/>
</dbReference>
<gene>
    <name evidence="6" type="ORF">TSOC_010193</name>
</gene>
<comment type="similarity">
    <text evidence="2">Belongs to the eukaryotic RPA49/POLR1E RNA polymerase subunit family.</text>
</comment>
<reference evidence="6 7" key="1">
    <citation type="journal article" date="2017" name="Mol. Biol. Evol.">
        <title>The 4-celled Tetrabaena socialis nuclear genome reveals the essential components for genetic control of cell number at the origin of multicellularity in the volvocine lineage.</title>
        <authorList>
            <person name="Featherston J."/>
            <person name="Arakaki Y."/>
            <person name="Hanschen E.R."/>
            <person name="Ferris P.J."/>
            <person name="Michod R.E."/>
            <person name="Olson B.J.S.C."/>
            <person name="Nozaki H."/>
            <person name="Durand P.M."/>
        </authorList>
    </citation>
    <scope>NUCLEOTIDE SEQUENCE [LARGE SCALE GENOMIC DNA]</scope>
    <source>
        <strain evidence="6 7">NIES-571</strain>
    </source>
</reference>
<evidence type="ECO:0008006" key="8">
    <source>
        <dbReference type="Google" id="ProtNLM"/>
    </source>
</evidence>
<dbReference type="PANTHER" id="PTHR14440">
    <property type="entry name" value="DNA-DIRECTED RNA POLYMERASE I SUBUNIT RPA49"/>
    <property type="match status" value="1"/>
</dbReference>
<evidence type="ECO:0000256" key="3">
    <source>
        <dbReference type="ARBA" id="ARBA00022478"/>
    </source>
</evidence>
<dbReference type="GO" id="GO:0005730">
    <property type="term" value="C:nucleolus"/>
    <property type="evidence" value="ECO:0007669"/>
    <property type="project" value="UniProtKB-SubCell"/>
</dbReference>
<accession>A0A2J7ZTW7</accession>
<comment type="subcellular location">
    <subcellularLocation>
        <location evidence="1">Nucleus</location>
        <location evidence="1">Nucleolus</location>
    </subcellularLocation>
</comment>
<evidence type="ECO:0000313" key="7">
    <source>
        <dbReference type="Proteomes" id="UP000236333"/>
    </source>
</evidence>
<protein>
    <recommendedName>
        <fullName evidence="8">DNA-directed RNA polymerase I subunit rpa49</fullName>
    </recommendedName>
</protein>
<evidence type="ECO:0000256" key="1">
    <source>
        <dbReference type="ARBA" id="ARBA00004604"/>
    </source>
</evidence>
<dbReference type="EMBL" id="PGGS01000472">
    <property type="protein sequence ID" value="PNH03717.1"/>
    <property type="molecule type" value="Genomic_DNA"/>
</dbReference>
<evidence type="ECO:0000256" key="4">
    <source>
        <dbReference type="ARBA" id="ARBA00023163"/>
    </source>
</evidence>